<dbReference type="SUPFAM" id="SSF74650">
    <property type="entry name" value="Galactose mutarotase-like"/>
    <property type="match status" value="1"/>
</dbReference>
<evidence type="ECO:0000256" key="5">
    <source>
        <dbReference type="ARBA" id="ARBA00022837"/>
    </source>
</evidence>
<keyword evidence="6 8" id="KW-0413">Isomerase</keyword>
<dbReference type="GO" id="GO:0004034">
    <property type="term" value="F:aldose 1-epimerase activity"/>
    <property type="evidence" value="ECO:0007669"/>
    <property type="project" value="UniProtKB-EC"/>
</dbReference>
<evidence type="ECO:0000256" key="6">
    <source>
        <dbReference type="ARBA" id="ARBA00023235"/>
    </source>
</evidence>
<dbReference type="InterPro" id="IPR047215">
    <property type="entry name" value="Galactose_mutarotase-like"/>
</dbReference>
<protein>
    <recommendedName>
        <fullName evidence="8">Aldose 1-epimerase</fullName>
        <ecNumber evidence="8">5.1.3.3</ecNumber>
    </recommendedName>
</protein>
<dbReference type="InterPro" id="IPR008183">
    <property type="entry name" value="Aldose_1/G6P_1-epimerase"/>
</dbReference>
<dbReference type="InterPro" id="IPR011013">
    <property type="entry name" value="Gal_mutarotase_sf_dom"/>
</dbReference>
<proteinExistence type="inferred from homology"/>
<keyword evidence="5" id="KW-0106">Calcium</keyword>
<dbReference type="InterPro" id="IPR015443">
    <property type="entry name" value="Aldose_1-epimerase"/>
</dbReference>
<dbReference type="InterPro" id="IPR014718">
    <property type="entry name" value="GH-type_carb-bd"/>
</dbReference>
<dbReference type="Pfam" id="PF01263">
    <property type="entry name" value="Aldose_epim"/>
    <property type="match status" value="1"/>
</dbReference>
<dbReference type="Proteomes" id="UP000474567">
    <property type="component" value="Unassembled WGS sequence"/>
</dbReference>
<comment type="catalytic activity">
    <reaction evidence="8">
        <text>alpha-D-glucose = beta-D-glucose</text>
        <dbReference type="Rhea" id="RHEA:10264"/>
        <dbReference type="ChEBI" id="CHEBI:15903"/>
        <dbReference type="ChEBI" id="CHEBI:17925"/>
        <dbReference type="EC" id="5.1.3.3"/>
    </reaction>
</comment>
<evidence type="ECO:0000313" key="10">
    <source>
        <dbReference type="Proteomes" id="UP000474567"/>
    </source>
</evidence>
<dbReference type="Gene3D" id="2.70.98.10">
    <property type="match status" value="1"/>
</dbReference>
<comment type="similarity">
    <text evidence="3 8">Belongs to the aldose epimerase family.</text>
</comment>
<comment type="pathway">
    <text evidence="2 8">Carbohydrate metabolism; hexose metabolism.</text>
</comment>
<evidence type="ECO:0000256" key="3">
    <source>
        <dbReference type="ARBA" id="ARBA00006206"/>
    </source>
</evidence>
<sequence length="383" mass="42735">MDFGAIYKKLVGTGMQKQILFLFLDFIFGKKNMEIKRISHILDKSAMKSFGLLPDNEEILSFELCNKNGMKAQIINYGATLTSLQIPVATVGLVDVVLGFDTLQSYLASYNLPSAPYFGTTVGRYAGRIDKGAFALNDKTFQLNTNSNGNALHGGNVGFGQKIWNITHITSGDNPSLTLSLLSEDLEEHYPGALQVDLTYTLTEENELKLEYTATSTKDTVVNLTHHSYFNLDGHDADLSNQMLFIDSDQILETNAENIPTGNFIALSQHDFDFRVLKKCPESIDNSFVIESENKVAAILSSAKNNLQMKVFTNQPSVHIYVGGNCFNTLKGKENATYHPFSGICFETQNFPDAPNHRHFPNSVLKKGETYHHKTLYQFENIN</sequence>
<evidence type="ECO:0000256" key="4">
    <source>
        <dbReference type="ARBA" id="ARBA00011245"/>
    </source>
</evidence>
<evidence type="ECO:0000256" key="7">
    <source>
        <dbReference type="ARBA" id="ARBA00023277"/>
    </source>
</evidence>
<organism evidence="9 10">
    <name type="scientific">Flavobacterium collinsii</name>
    <dbReference type="NCBI Taxonomy" id="1114861"/>
    <lineage>
        <taxon>Bacteria</taxon>
        <taxon>Pseudomonadati</taxon>
        <taxon>Bacteroidota</taxon>
        <taxon>Flavobacteriia</taxon>
        <taxon>Flavobacteriales</taxon>
        <taxon>Flavobacteriaceae</taxon>
        <taxon>Flavobacterium</taxon>
    </lineage>
</organism>
<keyword evidence="7 8" id="KW-0119">Carbohydrate metabolism</keyword>
<dbReference type="NCBIfam" id="NF008277">
    <property type="entry name" value="PRK11055.1"/>
    <property type="match status" value="1"/>
</dbReference>
<reference evidence="9 10" key="1">
    <citation type="submission" date="2020-02" db="EMBL/GenBank/DDBJ databases">
        <authorList>
            <person name="Criscuolo A."/>
        </authorList>
    </citation>
    <scope>NUCLEOTIDE SEQUENCE [LARGE SCALE GENOMIC DNA]</scope>
    <source>
        <strain evidence="9">CECT7796</strain>
    </source>
</reference>
<comment type="subunit">
    <text evidence="4">Monomer.</text>
</comment>
<dbReference type="CDD" id="cd09019">
    <property type="entry name" value="galactose_mutarotase_like"/>
    <property type="match status" value="1"/>
</dbReference>
<keyword evidence="10" id="KW-1185">Reference proteome</keyword>
<evidence type="ECO:0000256" key="1">
    <source>
        <dbReference type="ARBA" id="ARBA00001913"/>
    </source>
</evidence>
<dbReference type="PANTHER" id="PTHR10091">
    <property type="entry name" value="ALDOSE-1-EPIMERASE"/>
    <property type="match status" value="1"/>
</dbReference>
<dbReference type="EMBL" id="CADCST010000062">
    <property type="protein sequence ID" value="CAA9195729.1"/>
    <property type="molecule type" value="Genomic_DNA"/>
</dbReference>
<comment type="cofactor">
    <cofactor evidence="1">
        <name>Ca(2+)</name>
        <dbReference type="ChEBI" id="CHEBI:29108"/>
    </cofactor>
</comment>
<evidence type="ECO:0000313" key="9">
    <source>
        <dbReference type="EMBL" id="CAA9195729.1"/>
    </source>
</evidence>
<comment type="caution">
    <text evidence="9">The sequence shown here is derived from an EMBL/GenBank/DDBJ whole genome shotgun (WGS) entry which is preliminary data.</text>
</comment>
<dbReference type="EC" id="5.1.3.3" evidence="8"/>
<evidence type="ECO:0000256" key="2">
    <source>
        <dbReference type="ARBA" id="ARBA00005028"/>
    </source>
</evidence>
<evidence type="ECO:0000256" key="8">
    <source>
        <dbReference type="PIRNR" id="PIRNR005096"/>
    </source>
</evidence>
<name>A0ABM8KEP5_9FLAO</name>
<dbReference type="PIRSF" id="PIRSF005096">
    <property type="entry name" value="GALM"/>
    <property type="match status" value="1"/>
</dbReference>
<dbReference type="PANTHER" id="PTHR10091:SF0">
    <property type="entry name" value="GALACTOSE MUTAROTASE"/>
    <property type="match status" value="1"/>
</dbReference>
<gene>
    <name evidence="9" type="primary">mro</name>
    <name evidence="9" type="ORF">FLACOL7796_00769</name>
</gene>
<accession>A0ABM8KEP5</accession>